<keyword evidence="3" id="KW-1185">Reference proteome</keyword>
<dbReference type="AlphaFoldDB" id="E7S0Q9"/>
<evidence type="ECO:0000313" key="3">
    <source>
        <dbReference type="Proteomes" id="UP000011021"/>
    </source>
</evidence>
<accession>E7S0Q9</accession>
<dbReference type="PROSITE" id="PS50075">
    <property type="entry name" value="CARRIER"/>
    <property type="match status" value="1"/>
</dbReference>
<gene>
    <name evidence="2" type="ORF">HMPREF0551_2620</name>
</gene>
<dbReference type="STRING" id="887898.HMPREF0551_2620"/>
<dbReference type="HOGENOM" id="CLU_108696_5_4_4"/>
<sequence>MLNREQVQEILSNALVELFEIDSSKITLTANLYEDLEIDSIDAIDLIDHIKRKTGHRLVADDFRSVRTVGDVVEAVMKKMEENGG</sequence>
<dbReference type="eggNOG" id="COG0236">
    <property type="taxonomic scope" value="Bacteria"/>
</dbReference>
<dbReference type="SUPFAM" id="SSF47336">
    <property type="entry name" value="ACP-like"/>
    <property type="match status" value="1"/>
</dbReference>
<evidence type="ECO:0000259" key="1">
    <source>
        <dbReference type="PROSITE" id="PS50075"/>
    </source>
</evidence>
<dbReference type="Pfam" id="PF00550">
    <property type="entry name" value="PP-binding"/>
    <property type="match status" value="1"/>
</dbReference>
<dbReference type="RefSeq" id="WP_005675106.1">
    <property type="nucleotide sequence ID" value="NZ_CP146288.1"/>
</dbReference>
<name>E7S0Q9_9BURK</name>
<feature type="domain" description="Carrier" evidence="1">
    <location>
        <begin position="5"/>
        <end position="80"/>
    </location>
</feature>
<reference evidence="2 3" key="1">
    <citation type="submission" date="2010-12" db="EMBL/GenBank/DDBJ databases">
        <authorList>
            <person name="Muzny D."/>
            <person name="Qin X."/>
            <person name="Deng J."/>
            <person name="Jiang H."/>
            <person name="Liu Y."/>
            <person name="Qu J."/>
            <person name="Song X.-Z."/>
            <person name="Zhang L."/>
            <person name="Thornton R."/>
            <person name="Coyle M."/>
            <person name="Francisco L."/>
            <person name="Jackson L."/>
            <person name="Javaid M."/>
            <person name="Korchina V."/>
            <person name="Kovar C."/>
            <person name="Mata R."/>
            <person name="Mathew T."/>
            <person name="Ngo R."/>
            <person name="Nguyen L."/>
            <person name="Nguyen N."/>
            <person name="Okwuonu G."/>
            <person name="Ongeri F."/>
            <person name="Pham C."/>
            <person name="Simmons D."/>
            <person name="Wilczek-Boney K."/>
            <person name="Hale W."/>
            <person name="Jakkamsetti A."/>
            <person name="Pham P."/>
            <person name="Ruth R."/>
            <person name="San Lucas F."/>
            <person name="Warren J."/>
            <person name="Zhang J."/>
            <person name="Zhao Z."/>
            <person name="Zhou C."/>
            <person name="Zhu D."/>
            <person name="Lee S."/>
            <person name="Bess C."/>
            <person name="Blankenburg K."/>
            <person name="Forbes L."/>
            <person name="Fu Q."/>
            <person name="Gubbala S."/>
            <person name="Hirani K."/>
            <person name="Jayaseelan J.C."/>
            <person name="Lara F."/>
            <person name="Munidasa M."/>
            <person name="Palculict T."/>
            <person name="Patil S."/>
            <person name="Pu L.-L."/>
            <person name="Saada N."/>
            <person name="Tang L."/>
            <person name="Weissenberger G."/>
            <person name="Zhu Y."/>
            <person name="Hemphill L."/>
            <person name="Shang Y."/>
            <person name="Youmans B."/>
            <person name="Ayvaz T."/>
            <person name="Ross M."/>
            <person name="Santibanez J."/>
            <person name="Aqrawi P."/>
            <person name="Gross S."/>
            <person name="Joshi V."/>
            <person name="Fowler G."/>
            <person name="Nazareth L."/>
            <person name="Reid J."/>
            <person name="Worley K."/>
            <person name="Petrosino J."/>
            <person name="Highlander S."/>
            <person name="Gibbs R."/>
        </authorList>
    </citation>
    <scope>NUCLEOTIDE SEQUENCE [LARGE SCALE GENOMIC DNA]</scope>
    <source>
        <strain evidence="2 3">ATCC 51599</strain>
    </source>
</reference>
<dbReference type="NCBIfam" id="NF003757">
    <property type="entry name" value="PRK05350.1"/>
    <property type="match status" value="1"/>
</dbReference>
<proteinExistence type="predicted"/>
<evidence type="ECO:0000313" key="2">
    <source>
        <dbReference type="EMBL" id="EFV93724.1"/>
    </source>
</evidence>
<dbReference type="InterPro" id="IPR009081">
    <property type="entry name" value="PP-bd_ACP"/>
</dbReference>
<comment type="caution">
    <text evidence="2">The sequence shown here is derived from an EMBL/GenBank/DDBJ whole genome shotgun (WGS) entry which is preliminary data.</text>
</comment>
<organism evidence="2 3">
    <name type="scientific">Lautropia mirabilis ATCC 51599</name>
    <dbReference type="NCBI Taxonomy" id="887898"/>
    <lineage>
        <taxon>Bacteria</taxon>
        <taxon>Pseudomonadati</taxon>
        <taxon>Pseudomonadota</taxon>
        <taxon>Betaproteobacteria</taxon>
        <taxon>Burkholderiales</taxon>
        <taxon>Burkholderiaceae</taxon>
        <taxon>Lautropia</taxon>
    </lineage>
</organism>
<dbReference type="Gene3D" id="1.10.1200.10">
    <property type="entry name" value="ACP-like"/>
    <property type="match status" value="1"/>
</dbReference>
<protein>
    <submittedName>
        <fullName evidence="2">Putative acyl carrier protein</fullName>
    </submittedName>
</protein>
<dbReference type="InterPro" id="IPR036736">
    <property type="entry name" value="ACP-like_sf"/>
</dbReference>
<dbReference type="Proteomes" id="UP000011021">
    <property type="component" value="Unassembled WGS sequence"/>
</dbReference>
<dbReference type="EMBL" id="AEQP01000024">
    <property type="protein sequence ID" value="EFV93724.1"/>
    <property type="molecule type" value="Genomic_DNA"/>
</dbReference>